<evidence type="ECO:0000313" key="2">
    <source>
        <dbReference type="Proteomes" id="UP001331515"/>
    </source>
</evidence>
<dbReference type="AlphaFoldDB" id="A0AAN8CZU7"/>
<name>A0AAN8CZU7_CHAGU</name>
<reference evidence="1 2" key="1">
    <citation type="journal article" date="2023" name="Mol. Biol. Evol.">
        <title>Genomics of Secondarily Temperate Adaptation in the Only Non-Antarctic Icefish.</title>
        <authorList>
            <person name="Rivera-Colon A.G."/>
            <person name="Rayamajhi N."/>
            <person name="Minhas B.F."/>
            <person name="Madrigal G."/>
            <person name="Bilyk K.T."/>
            <person name="Yoon V."/>
            <person name="Hune M."/>
            <person name="Gregory S."/>
            <person name="Cheng C.H.C."/>
            <person name="Catchen J.M."/>
        </authorList>
    </citation>
    <scope>NUCLEOTIDE SEQUENCE [LARGE SCALE GENOMIC DNA]</scope>
    <source>
        <tissue evidence="1">White muscle</tissue>
    </source>
</reference>
<keyword evidence="2" id="KW-1185">Reference proteome</keyword>
<sequence>MEPSTSWFLLFSSYQRPPSHLTRPAESAYRNHIRERAEGVTNHITSPDSLQWPCSLAPSLSGPPMKIHVLACGGKSNVIEKQPVGEAA</sequence>
<accession>A0AAN8CZU7</accession>
<proteinExistence type="predicted"/>
<comment type="caution">
    <text evidence="1">The sequence shown here is derived from an EMBL/GenBank/DDBJ whole genome shotgun (WGS) entry which is preliminary data.</text>
</comment>
<evidence type="ECO:0000313" key="1">
    <source>
        <dbReference type="EMBL" id="KAK5910983.1"/>
    </source>
</evidence>
<organism evidence="1 2">
    <name type="scientific">Champsocephalus gunnari</name>
    <name type="common">Mackerel icefish</name>
    <dbReference type="NCBI Taxonomy" id="52237"/>
    <lineage>
        <taxon>Eukaryota</taxon>
        <taxon>Metazoa</taxon>
        <taxon>Chordata</taxon>
        <taxon>Craniata</taxon>
        <taxon>Vertebrata</taxon>
        <taxon>Euteleostomi</taxon>
        <taxon>Actinopterygii</taxon>
        <taxon>Neopterygii</taxon>
        <taxon>Teleostei</taxon>
        <taxon>Neoteleostei</taxon>
        <taxon>Acanthomorphata</taxon>
        <taxon>Eupercaria</taxon>
        <taxon>Perciformes</taxon>
        <taxon>Notothenioidei</taxon>
        <taxon>Channichthyidae</taxon>
        <taxon>Champsocephalus</taxon>
    </lineage>
</organism>
<protein>
    <submittedName>
        <fullName evidence="1">Uncharacterized protein</fullName>
    </submittedName>
</protein>
<gene>
    <name evidence="1" type="ORF">CgunFtcFv8_005197</name>
</gene>
<dbReference type="Proteomes" id="UP001331515">
    <property type="component" value="Unassembled WGS sequence"/>
</dbReference>
<dbReference type="EMBL" id="JAURVH010001528">
    <property type="protein sequence ID" value="KAK5910983.1"/>
    <property type="molecule type" value="Genomic_DNA"/>
</dbReference>